<evidence type="ECO:0000256" key="1">
    <source>
        <dbReference type="ARBA" id="ARBA00022553"/>
    </source>
</evidence>
<dbReference type="KEGG" id="cate:C2869_17640"/>
<feature type="domain" description="Response regulatory" evidence="4">
    <location>
        <begin position="127"/>
        <end position="244"/>
    </location>
</feature>
<feature type="domain" description="Response regulatory" evidence="4">
    <location>
        <begin position="3"/>
        <end position="120"/>
    </location>
</feature>
<dbReference type="Gene3D" id="3.40.50.2300">
    <property type="match status" value="2"/>
</dbReference>
<feature type="domain" description="Histidine kinase" evidence="3">
    <location>
        <begin position="266"/>
        <end position="475"/>
    </location>
</feature>
<protein>
    <recommendedName>
        <fullName evidence="7">Histidine kinase</fullName>
    </recommendedName>
</protein>
<dbReference type="EMBL" id="CP026604">
    <property type="protein sequence ID" value="AWB68127.1"/>
    <property type="molecule type" value="Genomic_DNA"/>
</dbReference>
<dbReference type="InterPro" id="IPR001789">
    <property type="entry name" value="Sig_transdc_resp-reg_receiver"/>
</dbReference>
<dbReference type="PROSITE" id="PS50110">
    <property type="entry name" value="RESPONSE_REGULATORY"/>
    <property type="match status" value="2"/>
</dbReference>
<dbReference type="InterPro" id="IPR011006">
    <property type="entry name" value="CheY-like_superfamily"/>
</dbReference>
<dbReference type="AlphaFoldDB" id="A0A2S0VV79"/>
<dbReference type="PANTHER" id="PTHR43547:SF2">
    <property type="entry name" value="HYBRID SIGNAL TRANSDUCTION HISTIDINE KINASE C"/>
    <property type="match status" value="1"/>
</dbReference>
<evidence type="ECO:0000313" key="5">
    <source>
        <dbReference type="EMBL" id="AWB68127.1"/>
    </source>
</evidence>
<gene>
    <name evidence="5" type="ORF">C2869_17640</name>
</gene>
<reference evidence="5 6" key="1">
    <citation type="submission" date="2018-01" db="EMBL/GenBank/DDBJ databases">
        <title>Genome sequence of a Cantenovulum-like bacteria.</title>
        <authorList>
            <person name="Tan W.R."/>
            <person name="Lau N.-S."/>
            <person name="Go F."/>
            <person name="Amirul A.-A.A."/>
        </authorList>
    </citation>
    <scope>NUCLEOTIDE SEQUENCE [LARGE SCALE GENOMIC DNA]</scope>
    <source>
        <strain evidence="5 6">CCB-QB4</strain>
    </source>
</reference>
<dbReference type="SUPFAM" id="SSF47384">
    <property type="entry name" value="Homodimeric domain of signal transducing histidine kinase"/>
    <property type="match status" value="1"/>
</dbReference>
<dbReference type="PANTHER" id="PTHR43547">
    <property type="entry name" value="TWO-COMPONENT HISTIDINE KINASE"/>
    <property type="match status" value="1"/>
</dbReference>
<dbReference type="Pfam" id="PF00072">
    <property type="entry name" value="Response_reg"/>
    <property type="match status" value="1"/>
</dbReference>
<dbReference type="RefSeq" id="WP_108604192.1">
    <property type="nucleotide sequence ID" value="NZ_CP026604.1"/>
</dbReference>
<name>A0A2S0VV79_9ALTE</name>
<keyword evidence="1 2" id="KW-0597">Phosphoprotein</keyword>
<sequence>MKKILIIEDTKTYAAIIAAHIEHEIGLPFEIAGTKEEALDHLSNNRDEFCIAIVDLHLPDSPDGEIMDEIAPFKIPSIILTADISDAMREDIQSHKYVSDYVVKKVTNAFVLVIEAIRRLLRNMKTKVLVVDDSRVARRLLTHILEAQLLQVYAAENAEQALKVMHEEPQIRLVIADGELDGKSGIDMTSELRKTHGFNEVAVIGVSGVYNSNQSIAFLKAGANDFIAKPFNNEELITRVNQNLDRILDLARLKEFNESQNLLLDMVNQDISQPLGNIHNLIDLALSQFKDQPDKLVRCIETIQGSTHNMLNMLGGVQHYAKLLTKPDLNWSTFHIIDAWRGVEEQIYARAAERGINIEIDINFDPVHADRSKIAQALANLTDSALSLAKENSYLDVSSEYSGDYLWLRINYQGQTVTETDQANLFKAFGKLSSDQEYLAGLGLALSQKILELHDGLVGYESSEEGGCFWIKLPK</sequence>
<dbReference type="SUPFAM" id="SSF55874">
    <property type="entry name" value="ATPase domain of HSP90 chaperone/DNA topoisomerase II/histidine kinase"/>
    <property type="match status" value="1"/>
</dbReference>
<dbReference type="InterPro" id="IPR003594">
    <property type="entry name" value="HATPase_dom"/>
</dbReference>
<dbReference type="InterPro" id="IPR036890">
    <property type="entry name" value="HATPase_C_sf"/>
</dbReference>
<feature type="modified residue" description="4-aspartylphosphate" evidence="2">
    <location>
        <position position="55"/>
    </location>
</feature>
<evidence type="ECO:0000313" key="6">
    <source>
        <dbReference type="Proteomes" id="UP000244441"/>
    </source>
</evidence>
<keyword evidence="6" id="KW-1185">Reference proteome</keyword>
<dbReference type="InterPro" id="IPR005467">
    <property type="entry name" value="His_kinase_dom"/>
</dbReference>
<dbReference type="PROSITE" id="PS50109">
    <property type="entry name" value="HIS_KIN"/>
    <property type="match status" value="1"/>
</dbReference>
<dbReference type="Pfam" id="PF02518">
    <property type="entry name" value="HATPase_c"/>
    <property type="match status" value="1"/>
</dbReference>
<dbReference type="Gene3D" id="1.10.287.130">
    <property type="match status" value="1"/>
</dbReference>
<dbReference type="GO" id="GO:0000155">
    <property type="term" value="F:phosphorelay sensor kinase activity"/>
    <property type="evidence" value="ECO:0007669"/>
    <property type="project" value="InterPro"/>
</dbReference>
<dbReference type="OrthoDB" id="7052769at2"/>
<evidence type="ECO:0008006" key="7">
    <source>
        <dbReference type="Google" id="ProtNLM"/>
    </source>
</evidence>
<evidence type="ECO:0000259" key="4">
    <source>
        <dbReference type="PROSITE" id="PS50110"/>
    </source>
</evidence>
<dbReference type="InterPro" id="IPR036097">
    <property type="entry name" value="HisK_dim/P_sf"/>
</dbReference>
<dbReference type="Proteomes" id="UP000244441">
    <property type="component" value="Chromosome"/>
</dbReference>
<accession>A0A2S0VV79</accession>
<evidence type="ECO:0000259" key="3">
    <source>
        <dbReference type="PROSITE" id="PS50109"/>
    </source>
</evidence>
<organism evidence="5 6">
    <name type="scientific">Saccharobesus litoralis</name>
    <dbReference type="NCBI Taxonomy" id="2172099"/>
    <lineage>
        <taxon>Bacteria</taxon>
        <taxon>Pseudomonadati</taxon>
        <taxon>Pseudomonadota</taxon>
        <taxon>Gammaproteobacteria</taxon>
        <taxon>Alteromonadales</taxon>
        <taxon>Alteromonadaceae</taxon>
        <taxon>Saccharobesus</taxon>
    </lineage>
</organism>
<dbReference type="SUPFAM" id="SSF52172">
    <property type="entry name" value="CheY-like"/>
    <property type="match status" value="2"/>
</dbReference>
<dbReference type="Gene3D" id="3.30.565.10">
    <property type="entry name" value="Histidine kinase-like ATPase, C-terminal domain"/>
    <property type="match status" value="1"/>
</dbReference>
<proteinExistence type="predicted"/>
<evidence type="ECO:0000256" key="2">
    <source>
        <dbReference type="PROSITE-ProRule" id="PRU00169"/>
    </source>
</evidence>
<dbReference type="SMART" id="SM00448">
    <property type="entry name" value="REC"/>
    <property type="match status" value="2"/>
</dbReference>
<dbReference type="SMART" id="SM00387">
    <property type="entry name" value="HATPase_c"/>
    <property type="match status" value="1"/>
</dbReference>
<feature type="modified residue" description="4-aspartylphosphate" evidence="2">
    <location>
        <position position="177"/>
    </location>
</feature>